<name>E3D0K9_9BACT</name>
<accession>E3D0K9</accession>
<dbReference type="STRING" id="584708.Apau_0599"/>
<dbReference type="PaxDb" id="584708-Apau_0599"/>
<feature type="transmembrane region" description="Helical" evidence="1">
    <location>
        <begin position="37"/>
        <end position="56"/>
    </location>
</feature>
<keyword evidence="3" id="KW-1185">Reference proteome</keyword>
<dbReference type="RefSeq" id="WP_006300187.1">
    <property type="nucleotide sequence ID" value="NZ_CM001022.1"/>
</dbReference>
<dbReference type="EMBL" id="CM001022">
    <property type="protein sequence ID" value="EFQ23028.1"/>
    <property type="molecule type" value="Genomic_DNA"/>
</dbReference>
<keyword evidence="1" id="KW-0812">Transmembrane</keyword>
<keyword evidence="1" id="KW-1133">Transmembrane helix</keyword>
<protein>
    <submittedName>
        <fullName evidence="2">Uncharacterized protein</fullName>
    </submittedName>
</protein>
<reference evidence="2 3" key="1">
    <citation type="journal article" date="2010" name="Stand. Genomic Sci.">
        <title>Non-contiguous finished genome sequence of Aminomonas paucivorans type strain (GLU-3).</title>
        <authorList>
            <person name="Pitluck S."/>
            <person name="Yasawong M."/>
            <person name="Held B."/>
            <person name="Lapidus A."/>
            <person name="Nolan M."/>
            <person name="Copeland A."/>
            <person name="Lucas S."/>
            <person name="Del Rio T.G."/>
            <person name="Tice H."/>
            <person name="Cheng J.F."/>
            <person name="Chertkov O."/>
            <person name="Goodwin L."/>
            <person name="Tapia R."/>
            <person name="Han C."/>
            <person name="Liolios K."/>
            <person name="Ivanova N."/>
            <person name="Mavromatis K."/>
            <person name="Ovchinnikova G."/>
            <person name="Pati A."/>
            <person name="Chen A."/>
            <person name="Palaniappan K."/>
            <person name="Land M."/>
            <person name="Hauser L."/>
            <person name="Chang Y.J."/>
            <person name="Jeffries C.D."/>
            <person name="Pukall R."/>
            <person name="Spring S."/>
            <person name="Rohde M."/>
            <person name="Sikorski J."/>
            <person name="Goker M."/>
            <person name="Woyke T."/>
            <person name="Bristow J."/>
            <person name="Eisen J.A."/>
            <person name="Markowitz V."/>
            <person name="Hugenholtz P."/>
            <person name="Kyrpides N.C."/>
            <person name="Klenk H.P."/>
        </authorList>
    </citation>
    <scope>NUCLEOTIDE SEQUENCE [LARGE SCALE GENOMIC DNA]</scope>
    <source>
        <strain evidence="2 3">DSM 12260</strain>
    </source>
</reference>
<evidence type="ECO:0000313" key="2">
    <source>
        <dbReference type="EMBL" id="EFQ23028.1"/>
    </source>
</evidence>
<dbReference type="AlphaFoldDB" id="E3D0K9"/>
<gene>
    <name evidence="2" type="ORF">Apau_0599</name>
</gene>
<evidence type="ECO:0000256" key="1">
    <source>
        <dbReference type="SAM" id="Phobius"/>
    </source>
</evidence>
<proteinExistence type="predicted"/>
<dbReference type="HOGENOM" id="CLU_192155_0_0_0"/>
<keyword evidence="1" id="KW-0472">Membrane</keyword>
<evidence type="ECO:0000313" key="3">
    <source>
        <dbReference type="Proteomes" id="UP000005096"/>
    </source>
</evidence>
<organism evidence="2 3">
    <name type="scientific">Aminomonas paucivorans DSM 12260</name>
    <dbReference type="NCBI Taxonomy" id="584708"/>
    <lineage>
        <taxon>Bacteria</taxon>
        <taxon>Thermotogati</taxon>
        <taxon>Synergistota</taxon>
        <taxon>Synergistia</taxon>
        <taxon>Synergistales</taxon>
        <taxon>Synergistaceae</taxon>
        <taxon>Aminomonas</taxon>
    </lineage>
</organism>
<dbReference type="Proteomes" id="UP000005096">
    <property type="component" value="Chromosome"/>
</dbReference>
<sequence length="76" mass="7972">MNRRLAVLILSIGSVVGFGYALGGLGGYLLGKGDMRYVAGGLTGGFAAALGALRLWKDYLAELAEEISDREDPPEV</sequence>